<dbReference type="SUPFAM" id="SSF90209">
    <property type="entry name" value="Ran binding protein zinc finger-like"/>
    <property type="match status" value="1"/>
</dbReference>
<dbReference type="InterPro" id="IPR036443">
    <property type="entry name" value="Znf_RanBP2_sf"/>
</dbReference>
<dbReference type="Pfam" id="PF00641">
    <property type="entry name" value="Zn_ribbon_RanBP"/>
    <property type="match status" value="1"/>
</dbReference>
<feature type="domain" description="RanBP2-type" evidence="8">
    <location>
        <begin position="145"/>
        <end position="174"/>
    </location>
</feature>
<evidence type="ECO:0000256" key="5">
    <source>
        <dbReference type="PROSITE-ProRule" id="PRU00239"/>
    </source>
</evidence>
<keyword evidence="3 6" id="KW-0863">Zinc-finger</keyword>
<comment type="caution">
    <text evidence="10">The sequence shown here is derived from an EMBL/GenBank/DDBJ whole genome shotgun (WGS) entry which is preliminary data.</text>
</comment>
<dbReference type="InterPro" id="IPR038765">
    <property type="entry name" value="Papain-like_cys_pep_sf"/>
</dbReference>
<reference evidence="10" key="1">
    <citation type="submission" date="2021-01" db="EMBL/GenBank/DDBJ databases">
        <title>A chromosome-scale assembly of European eel, Anguilla anguilla.</title>
        <authorList>
            <person name="Henkel C."/>
            <person name="Jong-Raadsen S.A."/>
            <person name="Dufour S."/>
            <person name="Weltzien F.-A."/>
            <person name="Palstra A.P."/>
            <person name="Pelster B."/>
            <person name="Spaink H.P."/>
            <person name="Van Den Thillart G.E."/>
            <person name="Jansen H."/>
            <person name="Zahm M."/>
            <person name="Klopp C."/>
            <person name="Cedric C."/>
            <person name="Louis A."/>
            <person name="Berthelot C."/>
            <person name="Parey E."/>
            <person name="Roest Crollius H."/>
            <person name="Montfort J."/>
            <person name="Robinson-Rechavi M."/>
            <person name="Bucao C."/>
            <person name="Bouchez O."/>
            <person name="Gislard M."/>
            <person name="Lluch J."/>
            <person name="Milhes M."/>
            <person name="Lampietro C."/>
            <person name="Lopez Roques C."/>
            <person name="Donnadieu C."/>
            <person name="Braasch I."/>
            <person name="Desvignes T."/>
            <person name="Postlethwait J."/>
            <person name="Bobe J."/>
            <person name="Guiguen Y."/>
            <person name="Dirks R."/>
        </authorList>
    </citation>
    <scope>NUCLEOTIDE SEQUENCE</scope>
    <source>
        <strain evidence="10">Tag_6206</strain>
        <tissue evidence="10">Liver</tissue>
    </source>
</reference>
<evidence type="ECO:0000259" key="8">
    <source>
        <dbReference type="PROSITE" id="PS50199"/>
    </source>
</evidence>
<accession>A0A9D3S3Y5</accession>
<dbReference type="FunFam" id="2.30.30.380:FF:000019">
    <property type="entry name" value="Calpain 15"/>
    <property type="match status" value="1"/>
</dbReference>
<dbReference type="GO" id="GO:0005737">
    <property type="term" value="C:cytoplasm"/>
    <property type="evidence" value="ECO:0007669"/>
    <property type="project" value="TreeGrafter"/>
</dbReference>
<dbReference type="PROSITE" id="PS50199">
    <property type="entry name" value="ZF_RANBP2_2"/>
    <property type="match status" value="2"/>
</dbReference>
<protein>
    <recommendedName>
        <fullName evidence="12">RanBP2-type domain-containing protein</fullName>
    </recommendedName>
</protein>
<name>A0A9D3S3Y5_ANGAN</name>
<keyword evidence="11" id="KW-1185">Reference proteome</keyword>
<dbReference type="SMART" id="SM00547">
    <property type="entry name" value="ZnF_RBZ"/>
    <property type="match status" value="2"/>
</dbReference>
<evidence type="ECO:0008006" key="12">
    <source>
        <dbReference type="Google" id="ProtNLM"/>
    </source>
</evidence>
<dbReference type="Gene3D" id="4.10.1060.10">
    <property type="entry name" value="Zinc finger, RanBP2-type"/>
    <property type="match status" value="1"/>
</dbReference>
<evidence type="ECO:0000256" key="2">
    <source>
        <dbReference type="ARBA" id="ARBA00022723"/>
    </source>
</evidence>
<dbReference type="AlphaFoldDB" id="A0A9D3S3Y5"/>
<evidence type="ECO:0000313" key="11">
    <source>
        <dbReference type="Proteomes" id="UP001044222"/>
    </source>
</evidence>
<evidence type="ECO:0000256" key="1">
    <source>
        <dbReference type="ARBA" id="ARBA00007623"/>
    </source>
</evidence>
<evidence type="ECO:0000256" key="6">
    <source>
        <dbReference type="PROSITE-ProRule" id="PRU00322"/>
    </source>
</evidence>
<dbReference type="PANTHER" id="PTHR10183:SF382">
    <property type="entry name" value="CALPAIN-15"/>
    <property type="match status" value="1"/>
</dbReference>
<dbReference type="GO" id="GO:0008270">
    <property type="term" value="F:zinc ion binding"/>
    <property type="evidence" value="ECO:0007669"/>
    <property type="project" value="UniProtKB-KW"/>
</dbReference>
<dbReference type="Pfam" id="PF00648">
    <property type="entry name" value="Peptidase_C2"/>
    <property type="match status" value="1"/>
</dbReference>
<keyword evidence="2" id="KW-0479">Metal-binding</keyword>
<feature type="non-terminal residue" evidence="10">
    <location>
        <position position="285"/>
    </location>
</feature>
<dbReference type="GO" id="GO:0006508">
    <property type="term" value="P:proteolysis"/>
    <property type="evidence" value="ECO:0007669"/>
    <property type="project" value="InterPro"/>
</dbReference>
<feature type="domain" description="Calpain catalytic" evidence="9">
    <location>
        <begin position="220"/>
        <end position="285"/>
    </location>
</feature>
<dbReference type="PROSITE" id="PS50203">
    <property type="entry name" value="CALPAIN_CAT"/>
    <property type="match status" value="1"/>
</dbReference>
<evidence type="ECO:0000256" key="7">
    <source>
        <dbReference type="SAM" id="MobiDB-lite"/>
    </source>
</evidence>
<organism evidence="10 11">
    <name type="scientific">Anguilla anguilla</name>
    <name type="common">European freshwater eel</name>
    <name type="synonym">Muraena anguilla</name>
    <dbReference type="NCBI Taxonomy" id="7936"/>
    <lineage>
        <taxon>Eukaryota</taxon>
        <taxon>Metazoa</taxon>
        <taxon>Chordata</taxon>
        <taxon>Craniata</taxon>
        <taxon>Vertebrata</taxon>
        <taxon>Euteleostomi</taxon>
        <taxon>Actinopterygii</taxon>
        <taxon>Neopterygii</taxon>
        <taxon>Teleostei</taxon>
        <taxon>Anguilliformes</taxon>
        <taxon>Anguillidae</taxon>
        <taxon>Anguilla</taxon>
    </lineage>
</organism>
<sequence length="285" mass="30934">ASWRRRSRPPPAADPAPSWKCPGCSLPALGGASKCESCRSSRGDLIDLVGSRCASPRPARPARTSAPGPAPSAPCATPRGAQVQRLRLLQAARLPGAAALPLLAVRRRARLLLLPLLRRQGAGPQAGPGLPLALRPGCPPGLLEKAGQWACPACTLLNDLKAKHCAACHTPQHYLALRKVAKPLKRRESVHVEARRRTDEGEAKELWENIVSFCRENAVNFVDDSFPPGPRSVGFPEGDSVQQRVKKWLRPHEINCNNFKDRGVKWSVFRTPRPSDILQGLLGNC</sequence>
<evidence type="ECO:0000259" key="9">
    <source>
        <dbReference type="PROSITE" id="PS50203"/>
    </source>
</evidence>
<comment type="caution">
    <text evidence="5">Lacks conserved residue(s) required for the propagation of feature annotation.</text>
</comment>
<dbReference type="InterPro" id="IPR001876">
    <property type="entry name" value="Znf_RanBP2"/>
</dbReference>
<evidence type="ECO:0000256" key="3">
    <source>
        <dbReference type="ARBA" id="ARBA00022771"/>
    </source>
</evidence>
<dbReference type="Proteomes" id="UP001044222">
    <property type="component" value="Unassembled WGS sequence"/>
</dbReference>
<dbReference type="PROSITE" id="PS01358">
    <property type="entry name" value="ZF_RANBP2_1"/>
    <property type="match status" value="1"/>
</dbReference>
<dbReference type="PANTHER" id="PTHR10183">
    <property type="entry name" value="CALPAIN"/>
    <property type="match status" value="1"/>
</dbReference>
<gene>
    <name evidence="10" type="ORF">ANANG_G00039790</name>
</gene>
<dbReference type="SUPFAM" id="SSF54001">
    <property type="entry name" value="Cysteine proteinases"/>
    <property type="match status" value="1"/>
</dbReference>
<evidence type="ECO:0000313" key="10">
    <source>
        <dbReference type="EMBL" id="KAG5854624.1"/>
    </source>
</evidence>
<dbReference type="GO" id="GO:0004198">
    <property type="term" value="F:calcium-dependent cysteine-type endopeptidase activity"/>
    <property type="evidence" value="ECO:0007669"/>
    <property type="project" value="InterPro"/>
</dbReference>
<feature type="domain" description="RanBP2-type" evidence="8">
    <location>
        <begin position="15"/>
        <end position="44"/>
    </location>
</feature>
<keyword evidence="4" id="KW-0862">Zinc</keyword>
<dbReference type="EMBL" id="JAFIRN010000002">
    <property type="protein sequence ID" value="KAG5854624.1"/>
    <property type="molecule type" value="Genomic_DNA"/>
</dbReference>
<dbReference type="InterPro" id="IPR022684">
    <property type="entry name" value="Calpain_cysteine_protease"/>
</dbReference>
<comment type="similarity">
    <text evidence="1">Belongs to the peptidase C2 family.</text>
</comment>
<proteinExistence type="inferred from homology"/>
<feature type="region of interest" description="Disordered" evidence="7">
    <location>
        <begin position="56"/>
        <end position="77"/>
    </location>
</feature>
<evidence type="ECO:0000256" key="4">
    <source>
        <dbReference type="ARBA" id="ARBA00022833"/>
    </source>
</evidence>
<dbReference type="InterPro" id="IPR001300">
    <property type="entry name" value="Peptidase_C2_calpain_cat"/>
</dbReference>